<accession>A0A7R9ECE7</accession>
<evidence type="ECO:0000313" key="1">
    <source>
        <dbReference type="EMBL" id="CAD7431458.1"/>
    </source>
</evidence>
<dbReference type="EMBL" id="OB794976">
    <property type="protein sequence ID" value="CAD7431458.1"/>
    <property type="molecule type" value="Genomic_DNA"/>
</dbReference>
<reference evidence="1" key="1">
    <citation type="submission" date="2020-11" db="EMBL/GenBank/DDBJ databases">
        <authorList>
            <person name="Tran Van P."/>
        </authorList>
    </citation>
    <scope>NUCLEOTIDE SEQUENCE</scope>
</reference>
<protein>
    <submittedName>
        <fullName evidence="1">Uncharacterized protein</fullName>
    </submittedName>
</protein>
<organism evidence="1">
    <name type="scientific">Timema monikensis</name>
    <dbReference type="NCBI Taxonomy" id="170555"/>
    <lineage>
        <taxon>Eukaryota</taxon>
        <taxon>Metazoa</taxon>
        <taxon>Ecdysozoa</taxon>
        <taxon>Arthropoda</taxon>
        <taxon>Hexapoda</taxon>
        <taxon>Insecta</taxon>
        <taxon>Pterygota</taxon>
        <taxon>Neoptera</taxon>
        <taxon>Polyneoptera</taxon>
        <taxon>Phasmatodea</taxon>
        <taxon>Timematodea</taxon>
        <taxon>Timematoidea</taxon>
        <taxon>Timematidae</taxon>
        <taxon>Timema</taxon>
    </lineage>
</organism>
<proteinExistence type="predicted"/>
<name>A0A7R9ECE7_9NEOP</name>
<dbReference type="AlphaFoldDB" id="A0A7R9ECE7"/>
<sequence length="174" mass="19317">MYPPRHGVAEGIEAEKVREDSMGREDGPASAFTIKNKMASNYTILDTARRHSYTRNNTIDVEGLTDHKNVSDEIDENVNDDILLPLLKECKNKEGNQTIHKCVQGYQTFKCVMNAFDMSSSDASEFQCSLNVLSAHQMSDPVRITERAPVPITAPELEEGCGISSFNNAIYTSP</sequence>
<gene>
    <name evidence="1" type="ORF">TMSB3V08_LOCUS8190</name>
</gene>